<evidence type="ECO:0000313" key="3">
    <source>
        <dbReference type="Proteomes" id="UP001396334"/>
    </source>
</evidence>
<comment type="caution">
    <text evidence="2">The sequence shown here is derived from an EMBL/GenBank/DDBJ whole genome shotgun (WGS) entry which is preliminary data.</text>
</comment>
<evidence type="ECO:0000313" key="2">
    <source>
        <dbReference type="EMBL" id="KAK8492035.1"/>
    </source>
</evidence>
<protein>
    <submittedName>
        <fullName evidence="2">Uncharacterized protein</fullName>
    </submittedName>
</protein>
<reference evidence="2 3" key="1">
    <citation type="journal article" date="2024" name="G3 (Bethesda)">
        <title>Genome assembly of Hibiscus sabdariffa L. provides insights into metabolisms of medicinal natural products.</title>
        <authorList>
            <person name="Kim T."/>
        </authorList>
    </citation>
    <scope>NUCLEOTIDE SEQUENCE [LARGE SCALE GENOMIC DNA]</scope>
    <source>
        <strain evidence="2">TK-2024</strain>
        <tissue evidence="2">Old leaves</tissue>
    </source>
</reference>
<feature type="compositionally biased region" description="Basic residues" evidence="1">
    <location>
        <begin position="64"/>
        <end position="76"/>
    </location>
</feature>
<sequence length="96" mass="10993">MSIGINSRMKTDQPEQTILVLKMKSGPRLLAVGNLGYERVRLPDTKEMEEKLQQKLELQNKSNRANKKSEKKLRHSRNYEDQAGSGSQILGMPMQH</sequence>
<keyword evidence="3" id="KW-1185">Reference proteome</keyword>
<gene>
    <name evidence="2" type="ORF">V6N11_014158</name>
</gene>
<name>A0ABR2AFT9_9ROSI</name>
<dbReference type="Proteomes" id="UP001396334">
    <property type="component" value="Unassembled WGS sequence"/>
</dbReference>
<organism evidence="2 3">
    <name type="scientific">Hibiscus sabdariffa</name>
    <name type="common">roselle</name>
    <dbReference type="NCBI Taxonomy" id="183260"/>
    <lineage>
        <taxon>Eukaryota</taxon>
        <taxon>Viridiplantae</taxon>
        <taxon>Streptophyta</taxon>
        <taxon>Embryophyta</taxon>
        <taxon>Tracheophyta</taxon>
        <taxon>Spermatophyta</taxon>
        <taxon>Magnoliopsida</taxon>
        <taxon>eudicotyledons</taxon>
        <taxon>Gunneridae</taxon>
        <taxon>Pentapetalae</taxon>
        <taxon>rosids</taxon>
        <taxon>malvids</taxon>
        <taxon>Malvales</taxon>
        <taxon>Malvaceae</taxon>
        <taxon>Malvoideae</taxon>
        <taxon>Hibiscus</taxon>
    </lineage>
</organism>
<evidence type="ECO:0000256" key="1">
    <source>
        <dbReference type="SAM" id="MobiDB-lite"/>
    </source>
</evidence>
<proteinExistence type="predicted"/>
<dbReference type="EMBL" id="JBBPBN010000257">
    <property type="protein sequence ID" value="KAK8492035.1"/>
    <property type="molecule type" value="Genomic_DNA"/>
</dbReference>
<accession>A0ABR2AFT9</accession>
<feature type="region of interest" description="Disordered" evidence="1">
    <location>
        <begin position="56"/>
        <end position="96"/>
    </location>
</feature>